<dbReference type="KEGG" id="tsph:KIH39_10135"/>
<dbReference type="GO" id="GO:0016485">
    <property type="term" value="P:protein processing"/>
    <property type="evidence" value="ECO:0007669"/>
    <property type="project" value="TreeGrafter"/>
</dbReference>
<dbReference type="PANTHER" id="PTHR11733:SF167">
    <property type="entry name" value="FI17812P1-RELATED"/>
    <property type="match status" value="1"/>
</dbReference>
<evidence type="ECO:0000256" key="5">
    <source>
        <dbReference type="ARBA" id="ARBA00022801"/>
    </source>
</evidence>
<evidence type="ECO:0000256" key="1">
    <source>
        <dbReference type="ARBA" id="ARBA00001947"/>
    </source>
</evidence>
<feature type="chain" id="PRO_5034364152" description="Peptidase M13" evidence="8">
    <location>
        <begin position="20"/>
        <end position="670"/>
    </location>
</feature>
<keyword evidence="7" id="KW-0482">Metalloprotease</keyword>
<keyword evidence="12" id="KW-1185">Reference proteome</keyword>
<dbReference type="InterPro" id="IPR042089">
    <property type="entry name" value="Peptidase_M13_dom_2"/>
</dbReference>
<dbReference type="PANTHER" id="PTHR11733">
    <property type="entry name" value="ZINC METALLOPROTEASE FAMILY M13 NEPRILYSIN-RELATED"/>
    <property type="match status" value="1"/>
</dbReference>
<evidence type="ECO:0008006" key="13">
    <source>
        <dbReference type="Google" id="ProtNLM"/>
    </source>
</evidence>
<name>A0A8E6EWR6_9BACT</name>
<dbReference type="PROSITE" id="PS51885">
    <property type="entry name" value="NEPRILYSIN"/>
    <property type="match status" value="1"/>
</dbReference>
<keyword evidence="6" id="KW-0862">Zinc</keyword>
<dbReference type="Gene3D" id="1.10.1380.10">
    <property type="entry name" value="Neutral endopeptidase , domain2"/>
    <property type="match status" value="1"/>
</dbReference>
<dbReference type="CDD" id="cd08662">
    <property type="entry name" value="M13"/>
    <property type="match status" value="1"/>
</dbReference>
<evidence type="ECO:0000256" key="3">
    <source>
        <dbReference type="ARBA" id="ARBA00022670"/>
    </source>
</evidence>
<dbReference type="AlphaFoldDB" id="A0A8E6EWR6"/>
<organism evidence="11 12">
    <name type="scientific">Telmatocola sphagniphila</name>
    <dbReference type="NCBI Taxonomy" id="1123043"/>
    <lineage>
        <taxon>Bacteria</taxon>
        <taxon>Pseudomonadati</taxon>
        <taxon>Planctomycetota</taxon>
        <taxon>Planctomycetia</taxon>
        <taxon>Gemmatales</taxon>
        <taxon>Gemmataceae</taxon>
    </lineage>
</organism>
<dbReference type="InterPro" id="IPR008753">
    <property type="entry name" value="Peptidase_M13_N"/>
</dbReference>
<keyword evidence="4" id="KW-0479">Metal-binding</keyword>
<feature type="domain" description="Peptidase M13 C-terminal" evidence="9">
    <location>
        <begin position="464"/>
        <end position="667"/>
    </location>
</feature>
<dbReference type="Gene3D" id="3.40.390.10">
    <property type="entry name" value="Collagenase (Catalytic Domain)"/>
    <property type="match status" value="1"/>
</dbReference>
<dbReference type="PRINTS" id="PR00786">
    <property type="entry name" value="NEPRILYSIN"/>
</dbReference>
<evidence type="ECO:0000313" key="11">
    <source>
        <dbReference type="EMBL" id="QVL34240.1"/>
    </source>
</evidence>
<dbReference type="InterPro" id="IPR018497">
    <property type="entry name" value="Peptidase_M13_C"/>
</dbReference>
<dbReference type="SUPFAM" id="SSF55486">
    <property type="entry name" value="Metalloproteases ('zincins'), catalytic domain"/>
    <property type="match status" value="1"/>
</dbReference>
<comment type="similarity">
    <text evidence="2">Belongs to the peptidase M13 family.</text>
</comment>
<evidence type="ECO:0000256" key="6">
    <source>
        <dbReference type="ARBA" id="ARBA00022833"/>
    </source>
</evidence>
<protein>
    <recommendedName>
        <fullName evidence="13">Peptidase M13</fullName>
    </recommendedName>
</protein>
<dbReference type="Pfam" id="PF01431">
    <property type="entry name" value="Peptidase_M13"/>
    <property type="match status" value="1"/>
</dbReference>
<reference evidence="11" key="1">
    <citation type="submission" date="2021-05" db="EMBL/GenBank/DDBJ databases">
        <title>Complete genome sequence of the cellulolytic planctomycete Telmatocola sphagniphila SP2T and characterization of the first cellulase from planctomycetes.</title>
        <authorList>
            <person name="Rakitin A.L."/>
            <person name="Beletsky A.V."/>
            <person name="Naumoff D.G."/>
            <person name="Kulichevskaya I.S."/>
            <person name="Mardanov A.V."/>
            <person name="Ravin N.V."/>
            <person name="Dedysh S.N."/>
        </authorList>
    </citation>
    <scope>NUCLEOTIDE SEQUENCE</scope>
    <source>
        <strain evidence="11">SP2T</strain>
    </source>
</reference>
<evidence type="ECO:0000259" key="9">
    <source>
        <dbReference type="Pfam" id="PF01431"/>
    </source>
</evidence>
<evidence type="ECO:0000256" key="7">
    <source>
        <dbReference type="ARBA" id="ARBA00023049"/>
    </source>
</evidence>
<keyword evidence="8" id="KW-0732">Signal</keyword>
<dbReference type="InterPro" id="IPR024079">
    <property type="entry name" value="MetalloPept_cat_dom_sf"/>
</dbReference>
<dbReference type="EMBL" id="CP074694">
    <property type="protein sequence ID" value="QVL34240.1"/>
    <property type="molecule type" value="Genomic_DNA"/>
</dbReference>
<keyword evidence="5" id="KW-0378">Hydrolase</keyword>
<evidence type="ECO:0000256" key="8">
    <source>
        <dbReference type="SAM" id="SignalP"/>
    </source>
</evidence>
<evidence type="ECO:0000259" key="10">
    <source>
        <dbReference type="Pfam" id="PF05649"/>
    </source>
</evidence>
<dbReference type="InterPro" id="IPR000718">
    <property type="entry name" value="Peptidase_M13"/>
</dbReference>
<evidence type="ECO:0000256" key="2">
    <source>
        <dbReference type="ARBA" id="ARBA00007357"/>
    </source>
</evidence>
<dbReference type="Pfam" id="PF05649">
    <property type="entry name" value="Peptidase_M13_N"/>
    <property type="match status" value="1"/>
</dbReference>
<dbReference type="Proteomes" id="UP000676194">
    <property type="component" value="Chromosome"/>
</dbReference>
<dbReference type="GO" id="GO:0046872">
    <property type="term" value="F:metal ion binding"/>
    <property type="evidence" value="ECO:0007669"/>
    <property type="project" value="UniProtKB-KW"/>
</dbReference>
<evidence type="ECO:0000256" key="4">
    <source>
        <dbReference type="ARBA" id="ARBA00022723"/>
    </source>
</evidence>
<feature type="signal peptide" evidence="8">
    <location>
        <begin position="1"/>
        <end position="19"/>
    </location>
</feature>
<dbReference type="GO" id="GO:0004222">
    <property type="term" value="F:metalloendopeptidase activity"/>
    <property type="evidence" value="ECO:0007669"/>
    <property type="project" value="InterPro"/>
</dbReference>
<accession>A0A8E6EWR6</accession>
<feature type="domain" description="Peptidase M13 N-terminal" evidence="10">
    <location>
        <begin position="39"/>
        <end position="412"/>
    </location>
</feature>
<dbReference type="RefSeq" id="WP_213499212.1">
    <property type="nucleotide sequence ID" value="NZ_CP074694.1"/>
</dbReference>
<dbReference type="GO" id="GO:0005886">
    <property type="term" value="C:plasma membrane"/>
    <property type="evidence" value="ECO:0007669"/>
    <property type="project" value="TreeGrafter"/>
</dbReference>
<evidence type="ECO:0000313" key="12">
    <source>
        <dbReference type="Proteomes" id="UP000676194"/>
    </source>
</evidence>
<comment type="cofactor">
    <cofactor evidence="1">
        <name>Zn(2+)</name>
        <dbReference type="ChEBI" id="CHEBI:29105"/>
    </cofactor>
</comment>
<proteinExistence type="inferred from homology"/>
<sequence>MKIRYVATGAILLGLSAFAAEPTLKSGIDKSTFDTAVRPQDDLYLNVNGNWMKTSQIPGDRPAIGAFFDLRDLSEKRLLGIIEEAAKIKDNPDAKKIEDLYATFMDEAEAEKLGLSPIQPELQIVSSISDKTSLVKALAALQKIGIPGLFGSSVRTDSKKSDQYIVYVGQGGLGLPGESYYREPKSEKIRKAYVAHIGKMLTLAKFPSPEKTAERIMAMETAIAKGHWDNVRNRDADQTYNKVTRAQLKALAGDLNLDTWFEGMGLGEIKELIVAQPSYLTDLSKVVDQYSLDDWKQYLTWRILGTRASLLSKDFVQENFDFYGKTLQGTPEMQPRWKRGVALVEESMGEAAGKLYVAKYFPPAAKEKMKILVANLIEAYRVDIKSLDWMSPETKVKALDKLSKFTPKIGYPDVWRDYTKLEIKRGDLVGNARRAAEFRLNYQLNKLGKRVDRTEWGMTPQTVNAYYNPGLNEIVFPAAILQPPFFDLNVDDAVNYGGIGAVIGHEIGHGFDDQGAKYDGDGNLKDWWTAEDKKEFQKRTKMLIAQYNAFEPKQLPGLHVNGALTIGENIGDLGGLTIAHKAYMISLQGKPSPVIDGMTGPQRLFIGWAQVWRSKYRDEALSRRLATDPHSPSEFRCNGVIRNLTEFYDAFGVKEGDKLWLPKEERVRIW</sequence>
<keyword evidence="3" id="KW-0645">Protease</keyword>
<gene>
    <name evidence="11" type="ORF">KIH39_10135</name>
</gene>